<evidence type="ECO:0000313" key="2">
    <source>
        <dbReference type="RefSeq" id="XP_013394618.1"/>
    </source>
</evidence>
<organism evidence="1 2">
    <name type="scientific">Lingula anatina</name>
    <name type="common">Brachiopod</name>
    <name type="synonym">Lingula unguis</name>
    <dbReference type="NCBI Taxonomy" id="7574"/>
    <lineage>
        <taxon>Eukaryota</taxon>
        <taxon>Metazoa</taxon>
        <taxon>Spiralia</taxon>
        <taxon>Lophotrochozoa</taxon>
        <taxon>Brachiopoda</taxon>
        <taxon>Linguliformea</taxon>
        <taxon>Lingulata</taxon>
        <taxon>Lingulida</taxon>
        <taxon>Linguloidea</taxon>
        <taxon>Lingulidae</taxon>
        <taxon>Lingula</taxon>
    </lineage>
</organism>
<protein>
    <submittedName>
        <fullName evidence="2">Uncharacterized protein LOC106162052</fullName>
    </submittedName>
</protein>
<dbReference type="AlphaFoldDB" id="A0A1S3I8V5"/>
<reference evidence="2" key="1">
    <citation type="submission" date="2025-08" db="UniProtKB">
        <authorList>
            <consortium name="RefSeq"/>
        </authorList>
    </citation>
    <scope>IDENTIFICATION</scope>
    <source>
        <tissue evidence="2">Gonads</tissue>
    </source>
</reference>
<name>A0A1S3I8V5_LINAN</name>
<accession>A0A1S3I8V5</accession>
<dbReference type="GeneID" id="106162052"/>
<dbReference type="KEGG" id="lak:106162052"/>
<keyword evidence="1" id="KW-1185">Reference proteome</keyword>
<sequence>MEKVKFLWFYARRSARSDFESWWKVPSAPELQSLNPEDLPEPEAPELTMKFEEYQQFYEDFTRPLNPLTAQDVQKLSAPVADKGYDQISTRDTALVQIKATETDKNGFQQDWDMPQPPVLSMKYTFNSTEELQENIPPRENSNKTCPGMAMISEDEYASLQDYLQRQLPLKLINNTLQKINDICQKKMSAGHKGQISESELRDNIDLGPKTKSMLLLLVKLHRLQTRARNSLTDPIYEIL</sequence>
<dbReference type="OrthoDB" id="552789at2759"/>
<dbReference type="RefSeq" id="XP_013394618.1">
    <property type="nucleotide sequence ID" value="XM_013539164.1"/>
</dbReference>
<evidence type="ECO:0000313" key="1">
    <source>
        <dbReference type="Proteomes" id="UP000085678"/>
    </source>
</evidence>
<gene>
    <name evidence="2" type="primary">LOC106162052</name>
</gene>
<proteinExistence type="predicted"/>
<dbReference type="Proteomes" id="UP000085678">
    <property type="component" value="Unplaced"/>
</dbReference>
<dbReference type="InParanoid" id="A0A1S3I8V5"/>